<dbReference type="Pfam" id="PF12796">
    <property type="entry name" value="Ank_2"/>
    <property type="match status" value="1"/>
</dbReference>
<dbReference type="GO" id="GO:0046475">
    <property type="term" value="P:glycerophospholipid catabolic process"/>
    <property type="evidence" value="ECO:0007669"/>
    <property type="project" value="TreeGrafter"/>
</dbReference>
<keyword evidence="8" id="KW-1185">Reference proteome</keyword>
<dbReference type="Pfam" id="PF03009">
    <property type="entry name" value="GDPD"/>
    <property type="match status" value="1"/>
</dbReference>
<protein>
    <submittedName>
        <fullName evidence="7">Glycerophosphocholine phosphodiesterase GDE1</fullName>
    </submittedName>
</protein>
<dbReference type="PROSITE" id="PS50297">
    <property type="entry name" value="ANK_REP_REGION"/>
    <property type="match status" value="1"/>
</dbReference>
<feature type="domain" description="GP-PDE" evidence="6">
    <location>
        <begin position="795"/>
        <end position="1124"/>
    </location>
</feature>
<dbReference type="PROSITE" id="PS51704">
    <property type="entry name" value="GP_PDE"/>
    <property type="match status" value="1"/>
</dbReference>
<dbReference type="SUPFAM" id="SSF48403">
    <property type="entry name" value="Ankyrin repeat"/>
    <property type="match status" value="1"/>
</dbReference>
<dbReference type="AlphaFoldDB" id="A0A420JA52"/>
<dbReference type="CDD" id="cd14484">
    <property type="entry name" value="SPX_GDE1_like"/>
    <property type="match status" value="1"/>
</dbReference>
<evidence type="ECO:0000256" key="2">
    <source>
        <dbReference type="ARBA" id="ARBA00022801"/>
    </source>
</evidence>
<proteinExistence type="predicted"/>
<dbReference type="PANTHER" id="PTHR22958:SF1">
    <property type="entry name" value="GLYCEROPHOSPHOCHOLINE PHOSPHODIESTERASE GPCPD1"/>
    <property type="match status" value="1"/>
</dbReference>
<dbReference type="GO" id="GO:0047389">
    <property type="term" value="F:glycerophosphocholine phosphodiesterase activity"/>
    <property type="evidence" value="ECO:0007669"/>
    <property type="project" value="TreeGrafter"/>
</dbReference>
<gene>
    <name evidence="7" type="ORF">GcM3_010015</name>
</gene>
<dbReference type="PROSITE" id="PS51382">
    <property type="entry name" value="SPX"/>
    <property type="match status" value="1"/>
</dbReference>
<dbReference type="Gene3D" id="3.20.20.190">
    <property type="entry name" value="Phosphatidylinositol (PI) phosphodiesterase"/>
    <property type="match status" value="1"/>
</dbReference>
<feature type="repeat" description="ANK" evidence="4">
    <location>
        <begin position="524"/>
        <end position="556"/>
    </location>
</feature>
<reference evidence="7 8" key="1">
    <citation type="journal article" date="2018" name="BMC Genomics">
        <title>Comparative genome analyses reveal sequence features reflecting distinct modes of host-adaptation between dicot and monocot powdery mildew.</title>
        <authorList>
            <person name="Wu Y."/>
            <person name="Ma X."/>
            <person name="Pan Z."/>
            <person name="Kale S.D."/>
            <person name="Song Y."/>
            <person name="King H."/>
            <person name="Zhang Q."/>
            <person name="Presley C."/>
            <person name="Deng X."/>
            <person name="Wei C.I."/>
            <person name="Xiao S."/>
        </authorList>
    </citation>
    <scope>NUCLEOTIDE SEQUENCE [LARGE SCALE GENOMIC DNA]</scope>
    <source>
        <strain evidence="7">UMSG3</strain>
    </source>
</reference>
<dbReference type="InterPro" id="IPR017946">
    <property type="entry name" value="PLC-like_Pdiesterase_TIM-brl"/>
</dbReference>
<keyword evidence="2" id="KW-0378">Hydrolase</keyword>
<dbReference type="SUPFAM" id="SSF51695">
    <property type="entry name" value="PLC-like phosphodiesterases"/>
    <property type="match status" value="1"/>
</dbReference>
<evidence type="ECO:0000313" key="7">
    <source>
        <dbReference type="EMBL" id="RKF83678.1"/>
    </source>
</evidence>
<evidence type="ECO:0000259" key="6">
    <source>
        <dbReference type="PROSITE" id="PS51704"/>
    </source>
</evidence>
<evidence type="ECO:0000313" key="8">
    <source>
        <dbReference type="Proteomes" id="UP000283383"/>
    </source>
</evidence>
<dbReference type="Pfam" id="PF03105">
    <property type="entry name" value="SPX"/>
    <property type="match status" value="1"/>
</dbReference>
<dbReference type="Gene3D" id="1.25.40.20">
    <property type="entry name" value="Ankyrin repeat-containing domain"/>
    <property type="match status" value="3"/>
</dbReference>
<dbReference type="PROSITE" id="PS50088">
    <property type="entry name" value="ANK_REPEAT"/>
    <property type="match status" value="1"/>
</dbReference>
<keyword evidence="3 4" id="KW-0040">ANK repeat</keyword>
<dbReference type="Proteomes" id="UP000283383">
    <property type="component" value="Unassembled WGS sequence"/>
</dbReference>
<evidence type="ECO:0000256" key="3">
    <source>
        <dbReference type="ARBA" id="ARBA00023043"/>
    </source>
</evidence>
<dbReference type="InterPro" id="IPR030395">
    <property type="entry name" value="GP_PDE_dom"/>
</dbReference>
<dbReference type="Pfam" id="PF25329">
    <property type="entry name" value="C2_GDE1"/>
    <property type="match status" value="1"/>
</dbReference>
<dbReference type="EMBL" id="MCBQ01001022">
    <property type="protein sequence ID" value="RKF83678.1"/>
    <property type="molecule type" value="Genomic_DNA"/>
</dbReference>
<name>A0A420JA52_9PEZI</name>
<dbReference type="InterPro" id="IPR002110">
    <property type="entry name" value="Ankyrin_rpt"/>
</dbReference>
<feature type="domain" description="SPX" evidence="5">
    <location>
        <begin position="1"/>
        <end position="144"/>
    </location>
</feature>
<dbReference type="PRINTS" id="PR01415">
    <property type="entry name" value="ANKYRIN"/>
</dbReference>
<accession>A0A420JA52</accession>
<dbReference type="InterPro" id="IPR051578">
    <property type="entry name" value="GDPD"/>
</dbReference>
<keyword evidence="1" id="KW-0677">Repeat</keyword>
<comment type="caution">
    <text evidence="7">The sequence shown here is derived from an EMBL/GenBank/DDBJ whole genome shotgun (WGS) entry which is preliminary data.</text>
</comment>
<organism evidence="7 8">
    <name type="scientific">Golovinomyces cichoracearum</name>
    <dbReference type="NCBI Taxonomy" id="62708"/>
    <lineage>
        <taxon>Eukaryota</taxon>
        <taxon>Fungi</taxon>
        <taxon>Dikarya</taxon>
        <taxon>Ascomycota</taxon>
        <taxon>Pezizomycotina</taxon>
        <taxon>Leotiomycetes</taxon>
        <taxon>Erysiphales</taxon>
        <taxon>Erysiphaceae</taxon>
        <taxon>Golovinomyces</taxon>
    </lineage>
</organism>
<dbReference type="InterPro" id="IPR036770">
    <property type="entry name" value="Ankyrin_rpt-contain_sf"/>
</dbReference>
<sequence>MKFGRNLIRNQVPEWSSYYINYKGLRKLIHAAIATSNSDGDVDLAEFLFHLDRNLEVVDSFYNRKFADACRRLKVLQERYSTSRLATSALDNGENDEVISVLLELRGQLRNLQWFGDVNRRGFVKITKKLDKKLPHTCTRKRYIEFKVNQKPFAIDTELLSKIDEINQWISSIGEAKNFKKASSNYTESMQSLSPENIIHLPKEIFEIIDKLISENDFILLQQTMEKYITDFDTPEAQKILINLLQRAISNRSKQSIKYFLEKIRSLHESDGISQRNFLHRLVISTGQIESDKQNSNGMRHNSSSESTDNVRFITPALIPLSGPIFSKPIQSKQQILVNEYAILLDFVLENMMSHQRIALMSKDSYGRTPLHYAAQLEFSIISEIVIKYLQKWNLSSLDDNIDAVDARDNEGLAPLDISVNGGHTSTTKTLLDYEKWLSVSGDITALETKSSKFGRLISAATKSNFTSIVKLLIENDVDINWQDGAGETALHISARYGHSKCAEILITGNEKQKADLELAEHKFSWTPLHVACVDGHISVVELLIEKGANLTKLDASGWTAKEHAALRGHMTIAKRLADARPGFKEVNLETGFSESTSIMSSIESSRSLDSNSRLIEPIKTFGHRYLKNESLVLVNLGSMDARKNISAVKLEKIPIVAAHLTQLDTALSLYVSAESAQGEPVIIDLPINESFNTEPIVFTAINTAEVKIYFDVIPTYSGRQKDRLGRGVALLSNLKQAVGAKRIDLQRDLSVPIMSTDLEVIGVVNFNCLVITPFSHPNMSITAKQTYWKEMTTTMVIGHRGLGKNLTSNKSLQLGENTLQSFIAAANLGANYVEFDVQLTKDHIPVIYHDFLVSETGIDAPVHTLTLEQFLHLNDNTPSTQKMIIPSCDKSTSTSSELPRIACHRRSKSLSHSIPECTMPERMKHTRDFKLKGFKANSWGNFIQAPFTTLEEMFLKLPENVGFNIEMKYPMIHESEDHEMDQYAVELNSFVDTVLAKAYDLGKKRKIIFSSFNPEVCLLLSFKQPSIPILFLTDAGTSPVGDIRASSLQEAIRFASRWNLLGIVSAAEPLCNSPRLVKVIKESGLVCVSYGTLNNDPAKVQKQVDEGIDAVIVDSVLKIRNRLTKNAATTYPNSDLV</sequence>
<evidence type="ECO:0000259" key="5">
    <source>
        <dbReference type="PROSITE" id="PS51382"/>
    </source>
</evidence>
<dbReference type="PANTHER" id="PTHR22958">
    <property type="entry name" value="GLYCEROPHOSPHORYL DIESTER PHOSPHODIESTERASE"/>
    <property type="match status" value="1"/>
</dbReference>
<dbReference type="InterPro" id="IPR057506">
    <property type="entry name" value="C2_GPCPD1"/>
</dbReference>
<dbReference type="SMART" id="SM00248">
    <property type="entry name" value="ANK"/>
    <property type="match status" value="8"/>
</dbReference>
<evidence type="ECO:0000256" key="4">
    <source>
        <dbReference type="PROSITE-ProRule" id="PRU00023"/>
    </source>
</evidence>
<dbReference type="InterPro" id="IPR004331">
    <property type="entry name" value="SPX_dom"/>
</dbReference>
<evidence type="ECO:0000256" key="1">
    <source>
        <dbReference type="ARBA" id="ARBA00022737"/>
    </source>
</evidence>
<dbReference type="STRING" id="62708.A0A420JA52"/>